<dbReference type="InterPro" id="IPR046357">
    <property type="entry name" value="PPIase_dom_sf"/>
</dbReference>
<comment type="similarity">
    <text evidence="2 6">Belongs to the FKBP-type PPIase family.</text>
</comment>
<dbReference type="PROSITE" id="PS50059">
    <property type="entry name" value="FKBP_PPIASE"/>
    <property type="match status" value="1"/>
</dbReference>
<evidence type="ECO:0000313" key="10">
    <source>
        <dbReference type="Proteomes" id="UP001260188"/>
    </source>
</evidence>
<dbReference type="EC" id="5.2.1.8" evidence="6"/>
<feature type="chain" id="PRO_5047414743" description="Peptidyl-prolyl cis-trans isomerase" evidence="7">
    <location>
        <begin position="23"/>
        <end position="320"/>
    </location>
</feature>
<name>A0ABU1HXS5_9MICO</name>
<evidence type="ECO:0000256" key="3">
    <source>
        <dbReference type="ARBA" id="ARBA00023110"/>
    </source>
</evidence>
<dbReference type="EMBL" id="JAVIZA010000001">
    <property type="protein sequence ID" value="MDR6166430.1"/>
    <property type="molecule type" value="Genomic_DNA"/>
</dbReference>
<protein>
    <recommendedName>
        <fullName evidence="6">Peptidyl-prolyl cis-trans isomerase</fullName>
        <ecNumber evidence="6">5.2.1.8</ecNumber>
    </recommendedName>
</protein>
<feature type="signal peptide" evidence="7">
    <location>
        <begin position="1"/>
        <end position="22"/>
    </location>
</feature>
<dbReference type="PANTHER" id="PTHR43811">
    <property type="entry name" value="FKBP-TYPE PEPTIDYL-PROLYL CIS-TRANS ISOMERASE FKPA"/>
    <property type="match status" value="1"/>
</dbReference>
<keyword evidence="10" id="KW-1185">Reference proteome</keyword>
<organism evidence="9 10">
    <name type="scientific">Microbacterium paludicola</name>
    <dbReference type="NCBI Taxonomy" id="300019"/>
    <lineage>
        <taxon>Bacteria</taxon>
        <taxon>Bacillati</taxon>
        <taxon>Actinomycetota</taxon>
        <taxon>Actinomycetes</taxon>
        <taxon>Micrococcales</taxon>
        <taxon>Microbacteriaceae</taxon>
        <taxon>Microbacterium</taxon>
    </lineage>
</organism>
<evidence type="ECO:0000313" key="9">
    <source>
        <dbReference type="EMBL" id="MDR6166430.1"/>
    </source>
</evidence>
<dbReference type="SUPFAM" id="SSF54534">
    <property type="entry name" value="FKBP-like"/>
    <property type="match status" value="1"/>
</dbReference>
<comment type="catalytic activity">
    <reaction evidence="1 5 6">
        <text>[protein]-peptidylproline (omega=180) = [protein]-peptidylproline (omega=0)</text>
        <dbReference type="Rhea" id="RHEA:16237"/>
        <dbReference type="Rhea" id="RHEA-COMP:10747"/>
        <dbReference type="Rhea" id="RHEA-COMP:10748"/>
        <dbReference type="ChEBI" id="CHEBI:83833"/>
        <dbReference type="ChEBI" id="CHEBI:83834"/>
        <dbReference type="EC" id="5.2.1.8"/>
    </reaction>
</comment>
<feature type="domain" description="PPIase FKBP-type" evidence="8">
    <location>
        <begin position="232"/>
        <end position="317"/>
    </location>
</feature>
<dbReference type="PROSITE" id="PS51257">
    <property type="entry name" value="PROKAR_LIPOPROTEIN"/>
    <property type="match status" value="1"/>
</dbReference>
<evidence type="ECO:0000256" key="7">
    <source>
        <dbReference type="SAM" id="SignalP"/>
    </source>
</evidence>
<dbReference type="Proteomes" id="UP001260188">
    <property type="component" value="Unassembled WGS sequence"/>
</dbReference>
<evidence type="ECO:0000256" key="6">
    <source>
        <dbReference type="RuleBase" id="RU003915"/>
    </source>
</evidence>
<dbReference type="Gene3D" id="3.10.50.40">
    <property type="match status" value="1"/>
</dbReference>
<gene>
    <name evidence="9" type="ORF">QE367_000634</name>
</gene>
<comment type="caution">
    <text evidence="9">The sequence shown here is derived from an EMBL/GenBank/DDBJ whole genome shotgun (WGS) entry which is preliminary data.</text>
</comment>
<keyword evidence="3 5" id="KW-0697">Rotamase</keyword>
<sequence>MRRIIAAAGALSLTVLALTACATPSSGSESCTRDVSGSTALDLIDVTDTEVGTKPAVALSAPVHVDGLAARDAVTGDGRAITSDAQDVVFDLTVLDGSSGAPIAASGYTGTLSEVYPLDSWEATFPGLVDALHCATEGSRVVMALGPDEVTADTRARFGMTEDATTVVVLDLQKVYLAAADGADQFNDRPGMPSVVLAPDGRPGIVIPDNAPPSDLAVEVLKKGDGPEVTGDVPVRVHYTGVTWADEKVFDSTWGRGAQPMELDSTVPGFADALRGQTVGSQILVVIPPDQGYSDTAQGAIPANSTLVFVVDILGLDAAS</sequence>
<dbReference type="RefSeq" id="WP_071918091.1">
    <property type="nucleotide sequence ID" value="NZ_CP018134.1"/>
</dbReference>
<keyword evidence="7" id="KW-0732">Signal</keyword>
<reference evidence="9 10" key="1">
    <citation type="submission" date="2023-08" db="EMBL/GenBank/DDBJ databases">
        <title>Functional and genomic diversity of the sorghum phyllosphere microbiome.</title>
        <authorList>
            <person name="Shade A."/>
        </authorList>
    </citation>
    <scope>NUCLEOTIDE SEQUENCE [LARGE SCALE GENOMIC DNA]</scope>
    <source>
        <strain evidence="9 10">SORGH_AS_0919</strain>
    </source>
</reference>
<keyword evidence="4 5" id="KW-0413">Isomerase</keyword>
<evidence type="ECO:0000256" key="4">
    <source>
        <dbReference type="ARBA" id="ARBA00023235"/>
    </source>
</evidence>
<dbReference type="PANTHER" id="PTHR43811:SF23">
    <property type="entry name" value="FKBP-TYPE 22 KDA PEPTIDYL-PROLYL CIS-TRANS ISOMERASE"/>
    <property type="match status" value="1"/>
</dbReference>
<accession>A0ABU1HXS5</accession>
<evidence type="ECO:0000256" key="5">
    <source>
        <dbReference type="PROSITE-ProRule" id="PRU00277"/>
    </source>
</evidence>
<evidence type="ECO:0000256" key="2">
    <source>
        <dbReference type="ARBA" id="ARBA00006577"/>
    </source>
</evidence>
<evidence type="ECO:0000256" key="1">
    <source>
        <dbReference type="ARBA" id="ARBA00000971"/>
    </source>
</evidence>
<dbReference type="InterPro" id="IPR001179">
    <property type="entry name" value="PPIase_FKBP_dom"/>
</dbReference>
<evidence type="ECO:0000259" key="8">
    <source>
        <dbReference type="PROSITE" id="PS50059"/>
    </source>
</evidence>
<proteinExistence type="inferred from homology"/>
<dbReference type="Pfam" id="PF00254">
    <property type="entry name" value="FKBP_C"/>
    <property type="match status" value="1"/>
</dbReference>